<protein>
    <submittedName>
        <fullName evidence="2">Uncharacterized protein</fullName>
    </submittedName>
</protein>
<gene>
    <name evidence="2" type="ORF">E2626_07510</name>
</gene>
<name>A0A4Y8LI44_9BACL</name>
<dbReference type="RefSeq" id="WP_134381111.1">
    <property type="nucleotide sequence ID" value="NZ_SORX01000003.1"/>
</dbReference>
<comment type="caution">
    <text evidence="2">The sequence shown here is derived from an EMBL/GenBank/DDBJ whole genome shotgun (WGS) entry which is preliminary data.</text>
</comment>
<accession>A0A4Y8LI44</accession>
<organism evidence="2 3">
    <name type="scientific">Jeotgalibacillus salarius</name>
    <dbReference type="NCBI Taxonomy" id="546023"/>
    <lineage>
        <taxon>Bacteria</taxon>
        <taxon>Bacillati</taxon>
        <taxon>Bacillota</taxon>
        <taxon>Bacilli</taxon>
        <taxon>Bacillales</taxon>
        <taxon>Caryophanaceae</taxon>
        <taxon>Jeotgalibacillus</taxon>
    </lineage>
</organism>
<keyword evidence="1" id="KW-0812">Transmembrane</keyword>
<keyword evidence="1" id="KW-1133">Transmembrane helix</keyword>
<dbReference type="Proteomes" id="UP000297776">
    <property type="component" value="Unassembled WGS sequence"/>
</dbReference>
<keyword evidence="1" id="KW-0472">Membrane</keyword>
<feature type="transmembrane region" description="Helical" evidence="1">
    <location>
        <begin position="7"/>
        <end position="29"/>
    </location>
</feature>
<dbReference type="AlphaFoldDB" id="A0A4Y8LI44"/>
<evidence type="ECO:0000313" key="2">
    <source>
        <dbReference type="EMBL" id="TFE02414.1"/>
    </source>
</evidence>
<reference evidence="2 3" key="1">
    <citation type="submission" date="2019-03" db="EMBL/GenBank/DDBJ databases">
        <authorList>
            <person name="Yang Y."/>
        </authorList>
    </citation>
    <scope>NUCLEOTIDE SEQUENCE [LARGE SCALE GENOMIC DNA]</scope>
    <source>
        <strain evidence="2 3">ASL-1</strain>
    </source>
</reference>
<proteinExistence type="predicted"/>
<dbReference type="EMBL" id="SORX01000003">
    <property type="protein sequence ID" value="TFE02414.1"/>
    <property type="molecule type" value="Genomic_DNA"/>
</dbReference>
<evidence type="ECO:0000313" key="3">
    <source>
        <dbReference type="Proteomes" id="UP000297776"/>
    </source>
</evidence>
<feature type="transmembrane region" description="Helical" evidence="1">
    <location>
        <begin position="41"/>
        <end position="58"/>
    </location>
</feature>
<evidence type="ECO:0000256" key="1">
    <source>
        <dbReference type="SAM" id="Phobius"/>
    </source>
</evidence>
<keyword evidence="3" id="KW-1185">Reference proteome</keyword>
<sequence>MNPKKLIYATFHIIGPILYFFAYITMQYLNGVPLSESMSDALSIIAIYLVGVSILWLFSMDKLDKAIEADKKAKQQNQS</sequence>
<dbReference type="OrthoDB" id="2990025at2"/>